<feature type="transmembrane region" description="Helical" evidence="1">
    <location>
        <begin position="48"/>
        <end position="72"/>
    </location>
</feature>
<organism evidence="2">
    <name type="scientific">viral metagenome</name>
    <dbReference type="NCBI Taxonomy" id="1070528"/>
    <lineage>
        <taxon>unclassified sequences</taxon>
        <taxon>metagenomes</taxon>
        <taxon>organismal metagenomes</taxon>
    </lineage>
</organism>
<dbReference type="EMBL" id="MN740936">
    <property type="protein sequence ID" value="QHU18576.1"/>
    <property type="molecule type" value="Genomic_DNA"/>
</dbReference>
<keyword evidence="1" id="KW-0812">Transmembrane</keyword>
<evidence type="ECO:0000313" key="2">
    <source>
        <dbReference type="EMBL" id="QHU18576.1"/>
    </source>
</evidence>
<protein>
    <submittedName>
        <fullName evidence="2">Uncharacterized protein</fullName>
    </submittedName>
</protein>
<feature type="transmembrane region" description="Helical" evidence="1">
    <location>
        <begin position="6"/>
        <end position="27"/>
    </location>
</feature>
<proteinExistence type="predicted"/>
<keyword evidence="1" id="KW-1133">Transmembrane helix</keyword>
<keyword evidence="1" id="KW-0472">Membrane</keyword>
<evidence type="ECO:0000256" key="1">
    <source>
        <dbReference type="SAM" id="Phobius"/>
    </source>
</evidence>
<dbReference type="AlphaFoldDB" id="A0A6C0KN50"/>
<accession>A0A6C0KN50</accession>
<sequence>MTLLIFSGILYLIGISIILILKPYLMFAKDGKWKEFGLGRNRDIYTWMPFWLFAIIWSILSYVIVLVFASYFGVAGVSNKTEVQVANESIEPENVSLKGMKTPSTLIESIPKKPSSSDVMKSGYYILDVNETVKKGIPKYIYLGPEAPNLIYHNTVSAPDTE</sequence>
<name>A0A6C0KN50_9ZZZZ</name>
<reference evidence="2" key="1">
    <citation type="journal article" date="2020" name="Nature">
        <title>Giant virus diversity and host interactions through global metagenomics.</title>
        <authorList>
            <person name="Schulz F."/>
            <person name="Roux S."/>
            <person name="Paez-Espino D."/>
            <person name="Jungbluth S."/>
            <person name="Walsh D.A."/>
            <person name="Denef V.J."/>
            <person name="McMahon K.D."/>
            <person name="Konstantinidis K.T."/>
            <person name="Eloe-Fadrosh E.A."/>
            <person name="Kyrpides N.C."/>
            <person name="Woyke T."/>
        </authorList>
    </citation>
    <scope>NUCLEOTIDE SEQUENCE</scope>
    <source>
        <strain evidence="2">GVMAG-S-3300013006-158</strain>
    </source>
</reference>